<dbReference type="PANTHER" id="PTHR32308">
    <property type="entry name" value="LYASE BETA SUBUNIT, PUTATIVE (AFU_ORTHOLOGUE AFUA_4G13030)-RELATED"/>
    <property type="match status" value="1"/>
</dbReference>
<dbReference type="PIRSF" id="PIRSF015582">
    <property type="entry name" value="Cit_lyase_B"/>
    <property type="match status" value="1"/>
</dbReference>
<dbReference type="GO" id="GO:0016829">
    <property type="term" value="F:lyase activity"/>
    <property type="evidence" value="ECO:0007669"/>
    <property type="project" value="UniProtKB-KW"/>
</dbReference>
<evidence type="ECO:0000313" key="5">
    <source>
        <dbReference type="EMBL" id="NKI16035.1"/>
    </source>
</evidence>
<reference evidence="5 6" key="1">
    <citation type="submission" date="2020-04" db="EMBL/GenBank/DDBJ databases">
        <authorList>
            <person name="Yoon J."/>
        </authorList>
    </citation>
    <scope>NUCLEOTIDE SEQUENCE [LARGE SCALE GENOMIC DNA]</scope>
    <source>
        <strain evidence="5 6">KMU-166</strain>
    </source>
</reference>
<dbReference type="PANTHER" id="PTHR32308:SF10">
    <property type="entry name" value="CITRATE LYASE SUBUNIT BETA"/>
    <property type="match status" value="1"/>
</dbReference>
<evidence type="ECO:0000256" key="3">
    <source>
        <dbReference type="ARBA" id="ARBA00022842"/>
    </source>
</evidence>
<evidence type="ECO:0000259" key="4">
    <source>
        <dbReference type="Pfam" id="PF03328"/>
    </source>
</evidence>
<keyword evidence="3" id="KW-0460">Magnesium</keyword>
<keyword evidence="5" id="KW-0456">Lyase</keyword>
<proteinExistence type="predicted"/>
<dbReference type="SUPFAM" id="SSF51621">
    <property type="entry name" value="Phosphoenolpyruvate/pyruvate domain"/>
    <property type="match status" value="1"/>
</dbReference>
<dbReference type="Gene3D" id="3.20.20.60">
    <property type="entry name" value="Phosphoenolpyruvate-binding domains"/>
    <property type="match status" value="1"/>
</dbReference>
<evidence type="ECO:0000256" key="2">
    <source>
        <dbReference type="ARBA" id="ARBA00022723"/>
    </source>
</evidence>
<dbReference type="InterPro" id="IPR040442">
    <property type="entry name" value="Pyrv_kinase-like_dom_sf"/>
</dbReference>
<evidence type="ECO:0000256" key="1">
    <source>
        <dbReference type="ARBA" id="ARBA00001946"/>
    </source>
</evidence>
<dbReference type="Proteomes" id="UP000765845">
    <property type="component" value="Unassembled WGS sequence"/>
</dbReference>
<comment type="caution">
    <text evidence="5">The sequence shown here is derived from an EMBL/GenBank/DDBJ whole genome shotgun (WGS) entry which is preliminary data.</text>
</comment>
<sequence>MLFLPAHVEKFVAKAHTRGADACILDLEDSVPLELKAQARESIAAGAQQIAAHKVGVLVRVNNDSDHNGRSPLLDADLEYSARPGVAALVIPKVNDGSLLKRTADKLDAIEARLGLPVGGIALIAQIEDVQALPNLDAIATSTPRLIGMSLGSEDFSASAGMVPTPEALYLPNQMVVFACRRAGILPFGFPSSIAEYSDEQAFAASVKRASEMGFVGAFCIHPKQAALLNAGFSPSEEQLAEARALLAAVAEAEAEGRGAFAFNGKMVDRPVILRAQELLRRAPA</sequence>
<evidence type="ECO:0000313" key="6">
    <source>
        <dbReference type="Proteomes" id="UP000765845"/>
    </source>
</evidence>
<keyword evidence="2" id="KW-0479">Metal-binding</keyword>
<accession>A0ABX1GAN9</accession>
<feature type="domain" description="HpcH/HpaI aldolase/citrate lyase" evidence="4">
    <location>
        <begin position="1"/>
        <end position="223"/>
    </location>
</feature>
<name>A0ABX1GAN9_9GAMM</name>
<dbReference type="EMBL" id="JAAWWK010000001">
    <property type="protein sequence ID" value="NKI16035.1"/>
    <property type="molecule type" value="Genomic_DNA"/>
</dbReference>
<dbReference type="InterPro" id="IPR005000">
    <property type="entry name" value="Aldolase/citrate-lyase_domain"/>
</dbReference>
<dbReference type="InterPro" id="IPR011206">
    <property type="entry name" value="Citrate_lyase_beta/mcl1/mcl2"/>
</dbReference>
<comment type="cofactor">
    <cofactor evidence="1">
        <name>Mg(2+)</name>
        <dbReference type="ChEBI" id="CHEBI:18420"/>
    </cofactor>
</comment>
<organism evidence="5 6">
    <name type="scientific">Spongiibacter thalassae</name>
    <dbReference type="NCBI Taxonomy" id="2721624"/>
    <lineage>
        <taxon>Bacteria</taxon>
        <taxon>Pseudomonadati</taxon>
        <taxon>Pseudomonadota</taxon>
        <taxon>Gammaproteobacteria</taxon>
        <taxon>Cellvibrionales</taxon>
        <taxon>Spongiibacteraceae</taxon>
        <taxon>Spongiibacter</taxon>
    </lineage>
</organism>
<keyword evidence="6" id="KW-1185">Reference proteome</keyword>
<dbReference type="InterPro" id="IPR015813">
    <property type="entry name" value="Pyrv/PenolPyrv_kinase-like_dom"/>
</dbReference>
<dbReference type="Pfam" id="PF03328">
    <property type="entry name" value="HpcH_HpaI"/>
    <property type="match status" value="1"/>
</dbReference>
<protein>
    <submittedName>
        <fullName evidence="5">CoA ester lyase</fullName>
    </submittedName>
</protein>
<gene>
    <name evidence="5" type="ORF">HCU74_01255</name>
</gene>